<feature type="compositionally biased region" description="Basic and acidic residues" evidence="1">
    <location>
        <begin position="56"/>
        <end position="66"/>
    </location>
</feature>
<dbReference type="STRING" id="50990.A0A4Y7Q1I5"/>
<feature type="domain" description="DUF6697" evidence="2">
    <location>
        <begin position="119"/>
        <end position="322"/>
    </location>
</feature>
<dbReference type="EMBL" id="ML170180">
    <property type="protein sequence ID" value="TDL21503.1"/>
    <property type="molecule type" value="Genomic_DNA"/>
</dbReference>
<feature type="region of interest" description="Disordered" evidence="1">
    <location>
        <begin position="1"/>
        <end position="66"/>
    </location>
</feature>
<dbReference type="Proteomes" id="UP000294933">
    <property type="component" value="Unassembled WGS sequence"/>
</dbReference>
<evidence type="ECO:0000256" key="1">
    <source>
        <dbReference type="SAM" id="MobiDB-lite"/>
    </source>
</evidence>
<dbReference type="OrthoDB" id="3176940at2759"/>
<organism evidence="3 4">
    <name type="scientific">Rickenella mellea</name>
    <dbReference type="NCBI Taxonomy" id="50990"/>
    <lineage>
        <taxon>Eukaryota</taxon>
        <taxon>Fungi</taxon>
        <taxon>Dikarya</taxon>
        <taxon>Basidiomycota</taxon>
        <taxon>Agaricomycotina</taxon>
        <taxon>Agaricomycetes</taxon>
        <taxon>Hymenochaetales</taxon>
        <taxon>Rickenellaceae</taxon>
        <taxon>Rickenella</taxon>
    </lineage>
</organism>
<gene>
    <name evidence="3" type="ORF">BD410DRAFT_789615</name>
</gene>
<accession>A0A4Y7Q1I5</accession>
<feature type="compositionally biased region" description="Polar residues" evidence="1">
    <location>
        <begin position="42"/>
        <end position="53"/>
    </location>
</feature>
<feature type="compositionally biased region" description="Acidic residues" evidence="1">
    <location>
        <begin position="394"/>
        <end position="403"/>
    </location>
</feature>
<protein>
    <recommendedName>
        <fullName evidence="2">DUF6697 domain-containing protein</fullName>
    </recommendedName>
</protein>
<keyword evidence="4" id="KW-1185">Reference proteome</keyword>
<evidence type="ECO:0000259" key="2">
    <source>
        <dbReference type="Pfam" id="PF20411"/>
    </source>
</evidence>
<sequence>MPPIGSGRRLRISVTGKPLDRADSRIQSHKPQSPGFHRDQSYHSNSELTNQPELTEGDKDGSQEVDPKTILDSFKHPKAKFKVKKDVPVLSIESIWARIAVAGRDPFEINVPINMLEGTITRNFLSKFYGGGKRNTWSYPKKEFVDQHGINSFVCLTLEYCPYSPQRPGAPGLHYGHSHLEAWAVPREKIFTRLAFGEWLYQGEYTFLPCQPMTTAEYLSQSASFRRIWSEKLQSSKRAEMALCVRASILCRQELRRRGLSREPTKREIDAKLKAIKAKTCNETVTAKQIDSAFACGEEVMKIWAMKCVAYDAAFKHTLIQKSEKWKAEEKKKDEENKRKESNNKRRQVPSKSIVRGPLSPAPPMTQKRGRSPEVVESDESENDSDRYVAETTSEGEEDDEIALDNIRALGTKSGRKRVRM</sequence>
<dbReference type="Pfam" id="PF20411">
    <property type="entry name" value="DUF6697"/>
    <property type="match status" value="1"/>
</dbReference>
<dbReference type="VEuPathDB" id="FungiDB:BD410DRAFT_789615"/>
<dbReference type="InterPro" id="IPR046520">
    <property type="entry name" value="DUF6697"/>
</dbReference>
<reference evidence="3 4" key="1">
    <citation type="submission" date="2018-06" db="EMBL/GenBank/DDBJ databases">
        <title>A transcriptomic atlas of mushroom development highlights an independent origin of complex multicellularity.</title>
        <authorList>
            <consortium name="DOE Joint Genome Institute"/>
            <person name="Krizsan K."/>
            <person name="Almasi E."/>
            <person name="Merenyi Z."/>
            <person name="Sahu N."/>
            <person name="Viragh M."/>
            <person name="Koszo T."/>
            <person name="Mondo S."/>
            <person name="Kiss B."/>
            <person name="Balint B."/>
            <person name="Kues U."/>
            <person name="Barry K."/>
            <person name="Hegedus J.C."/>
            <person name="Henrissat B."/>
            <person name="Johnson J."/>
            <person name="Lipzen A."/>
            <person name="Ohm R."/>
            <person name="Nagy I."/>
            <person name="Pangilinan J."/>
            <person name="Yan J."/>
            <person name="Xiong Y."/>
            <person name="Grigoriev I.V."/>
            <person name="Hibbett D.S."/>
            <person name="Nagy L.G."/>
        </authorList>
    </citation>
    <scope>NUCLEOTIDE SEQUENCE [LARGE SCALE GENOMIC DNA]</scope>
    <source>
        <strain evidence="3 4">SZMC22713</strain>
    </source>
</reference>
<evidence type="ECO:0000313" key="3">
    <source>
        <dbReference type="EMBL" id="TDL21503.1"/>
    </source>
</evidence>
<evidence type="ECO:0000313" key="4">
    <source>
        <dbReference type="Proteomes" id="UP000294933"/>
    </source>
</evidence>
<feature type="compositionally biased region" description="Basic and acidic residues" evidence="1">
    <location>
        <begin position="325"/>
        <end position="344"/>
    </location>
</feature>
<name>A0A4Y7Q1I5_9AGAM</name>
<feature type="region of interest" description="Disordered" evidence="1">
    <location>
        <begin position="325"/>
        <end position="421"/>
    </location>
</feature>
<proteinExistence type="predicted"/>
<dbReference type="AlphaFoldDB" id="A0A4Y7Q1I5"/>